<keyword evidence="2" id="KW-1185">Reference proteome</keyword>
<reference evidence="1 2" key="1">
    <citation type="submission" date="2021-05" db="EMBL/GenBank/DDBJ databases">
        <title>A Polyphasic approach of four new species of the genus Ohtaekwangia: Ohtaekwangia histidinii sp. nov., Ohtaekwangia cretensis sp. nov., Ohtaekwangia indiensis sp. nov., Ohtaekwangia reichenbachii sp. nov. from diverse environment.</title>
        <authorList>
            <person name="Octaviana S."/>
        </authorList>
    </citation>
    <scope>NUCLEOTIDE SEQUENCE [LARGE SCALE GENOMIC DNA]</scope>
    <source>
        <strain evidence="1 2">PWU4</strain>
    </source>
</reference>
<dbReference type="AlphaFoldDB" id="A0AAP2DHF5"/>
<gene>
    <name evidence="1" type="ORF">KK083_05175</name>
</gene>
<accession>A0AAP2DHF5</accession>
<dbReference type="Proteomes" id="UP001319200">
    <property type="component" value="Unassembled WGS sequence"/>
</dbReference>
<protein>
    <submittedName>
        <fullName evidence="1">Uncharacterized protein</fullName>
    </submittedName>
</protein>
<name>A0AAP2DHF5_9BACT</name>
<dbReference type="EMBL" id="JAHESF010000004">
    <property type="protein sequence ID" value="MBT1696255.1"/>
    <property type="molecule type" value="Genomic_DNA"/>
</dbReference>
<evidence type="ECO:0000313" key="1">
    <source>
        <dbReference type="EMBL" id="MBT1696255.1"/>
    </source>
</evidence>
<comment type="caution">
    <text evidence="1">The sequence shown here is derived from an EMBL/GenBank/DDBJ whole genome shotgun (WGS) entry which is preliminary data.</text>
</comment>
<evidence type="ECO:0000313" key="2">
    <source>
        <dbReference type="Proteomes" id="UP001319200"/>
    </source>
</evidence>
<organism evidence="1 2">
    <name type="scientific">Chryseosolibacter histidini</name>
    <dbReference type="NCBI Taxonomy" id="2782349"/>
    <lineage>
        <taxon>Bacteria</taxon>
        <taxon>Pseudomonadati</taxon>
        <taxon>Bacteroidota</taxon>
        <taxon>Cytophagia</taxon>
        <taxon>Cytophagales</taxon>
        <taxon>Chryseotaleaceae</taxon>
        <taxon>Chryseosolibacter</taxon>
    </lineage>
</organism>
<dbReference type="RefSeq" id="WP_254161399.1">
    <property type="nucleotide sequence ID" value="NZ_JAHESF010000004.1"/>
</dbReference>
<sequence length="177" mass="20074">MKKICSIFLVCLLLLNVLGYYGVFLGLKYRNTVDLTQRLDAEDYATAETVTIKVPLAIPYYMDTEFERIDGEIEHQGEYYRLVKQKLENDTLHIVCFRDVKGKRLKQALADYVKTFSHHSSNEQSLKTVPGFIKDYISANFTLASSAMGWNVSLNPEAVQLPLHLMSLPVVSPPPEA</sequence>
<proteinExistence type="predicted"/>